<dbReference type="SUPFAM" id="SSF53271">
    <property type="entry name" value="PRTase-like"/>
    <property type="match status" value="1"/>
</dbReference>
<dbReference type="Gene3D" id="3.40.50.2020">
    <property type="match status" value="1"/>
</dbReference>
<dbReference type="GO" id="GO:0016301">
    <property type="term" value="F:kinase activity"/>
    <property type="evidence" value="ECO:0007669"/>
    <property type="project" value="UniProtKB-KW"/>
</dbReference>
<proteinExistence type="predicted"/>
<name>A0A5C5UUV0_9BACT</name>
<evidence type="ECO:0000313" key="2">
    <source>
        <dbReference type="Proteomes" id="UP000318878"/>
    </source>
</evidence>
<dbReference type="Proteomes" id="UP000318878">
    <property type="component" value="Unassembled WGS sequence"/>
</dbReference>
<comment type="caution">
    <text evidence="1">The sequence shown here is derived from an EMBL/GenBank/DDBJ whole genome shotgun (WGS) entry which is preliminary data.</text>
</comment>
<dbReference type="EMBL" id="SJPF01000006">
    <property type="protein sequence ID" value="TWT30126.1"/>
    <property type="molecule type" value="Genomic_DNA"/>
</dbReference>
<sequence>MRSGQSGKAKYAYFKNLDYGEVSEIERFIQTYQQRVIIDLNSNIEKYFGEELDSCMALDYGHSTPGTRTETGQLEYEAKYQGNDEASESLAKMLARAAFEIPFRAHSTVTRCITYIPPTEDKDFHLPRDLAHEMRSQISNPFFKEDVVDATLTIDKESLKNASLEAKVEIWQEIVEADAVELKQDVNGKLVYVVDDLYQSGVTMWSYAKYLKKQGAHAVFGLPCVKSLRDSDNQ</sequence>
<dbReference type="InterPro" id="IPR029057">
    <property type="entry name" value="PRTase-like"/>
</dbReference>
<dbReference type="AlphaFoldDB" id="A0A5C5UUV0"/>
<keyword evidence="1" id="KW-0808">Transferase</keyword>
<accession>A0A5C5UUV0</accession>
<gene>
    <name evidence="1" type="primary">prs_2</name>
    <name evidence="1" type="ORF">Enr8_47850</name>
</gene>
<organism evidence="1 2">
    <name type="scientific">Blastopirellula retiformator</name>
    <dbReference type="NCBI Taxonomy" id="2527970"/>
    <lineage>
        <taxon>Bacteria</taxon>
        <taxon>Pseudomonadati</taxon>
        <taxon>Planctomycetota</taxon>
        <taxon>Planctomycetia</taxon>
        <taxon>Pirellulales</taxon>
        <taxon>Pirellulaceae</taxon>
        <taxon>Blastopirellula</taxon>
    </lineage>
</organism>
<reference evidence="1 2" key="1">
    <citation type="submission" date="2019-02" db="EMBL/GenBank/DDBJ databases">
        <title>Deep-cultivation of Planctomycetes and their phenomic and genomic characterization uncovers novel biology.</title>
        <authorList>
            <person name="Wiegand S."/>
            <person name="Jogler M."/>
            <person name="Boedeker C."/>
            <person name="Pinto D."/>
            <person name="Vollmers J."/>
            <person name="Rivas-Marin E."/>
            <person name="Kohn T."/>
            <person name="Peeters S.H."/>
            <person name="Heuer A."/>
            <person name="Rast P."/>
            <person name="Oberbeckmann S."/>
            <person name="Bunk B."/>
            <person name="Jeske O."/>
            <person name="Meyerdierks A."/>
            <person name="Storesund J.E."/>
            <person name="Kallscheuer N."/>
            <person name="Luecker S."/>
            <person name="Lage O.M."/>
            <person name="Pohl T."/>
            <person name="Merkel B.J."/>
            <person name="Hornburger P."/>
            <person name="Mueller R.-W."/>
            <person name="Bruemmer F."/>
            <person name="Labrenz M."/>
            <person name="Spormann A.M."/>
            <person name="Op Den Camp H."/>
            <person name="Overmann J."/>
            <person name="Amann R."/>
            <person name="Jetten M.S.M."/>
            <person name="Mascher T."/>
            <person name="Medema M.H."/>
            <person name="Devos D.P."/>
            <person name="Kaster A.-K."/>
            <person name="Ovreas L."/>
            <person name="Rohde M."/>
            <person name="Galperin M.Y."/>
            <person name="Jogler C."/>
        </authorList>
    </citation>
    <scope>NUCLEOTIDE SEQUENCE [LARGE SCALE GENOMIC DNA]</scope>
    <source>
        <strain evidence="1 2">Enr8</strain>
    </source>
</reference>
<evidence type="ECO:0000313" key="1">
    <source>
        <dbReference type="EMBL" id="TWT30126.1"/>
    </source>
</evidence>
<protein>
    <submittedName>
        <fullName evidence="1">Ribose-phosphate pyrophosphokinase</fullName>
    </submittedName>
</protein>
<keyword evidence="1" id="KW-0418">Kinase</keyword>
<keyword evidence="2" id="KW-1185">Reference proteome</keyword>